<comment type="caution">
    <text evidence="2">The sequence shown here is derived from an EMBL/GenBank/DDBJ whole genome shotgun (WGS) entry which is preliminary data.</text>
</comment>
<dbReference type="EMBL" id="RQSP01000041">
    <property type="protein sequence ID" value="KAB5605528.1"/>
    <property type="molecule type" value="Genomic_DNA"/>
</dbReference>
<evidence type="ECO:0000256" key="1">
    <source>
        <dbReference type="SAM" id="MobiDB-lite"/>
    </source>
</evidence>
<dbReference type="AlphaFoldDB" id="A0A5N5RE44"/>
<evidence type="ECO:0000313" key="3">
    <source>
        <dbReference type="Proteomes" id="UP000326336"/>
    </source>
</evidence>
<accession>A0A5N5RE44</accession>
<evidence type="ECO:0000313" key="2">
    <source>
        <dbReference type="EMBL" id="KAB5605528.1"/>
    </source>
</evidence>
<name>A0A5N5RE44_9BIFI</name>
<proteinExistence type="predicted"/>
<dbReference type="Proteomes" id="UP000326336">
    <property type="component" value="Unassembled WGS sequence"/>
</dbReference>
<keyword evidence="3" id="KW-1185">Reference proteome</keyword>
<organism evidence="2 3">
    <name type="scientific">Bifidobacterium jacchi</name>
    <dbReference type="NCBI Taxonomy" id="2490545"/>
    <lineage>
        <taxon>Bacteria</taxon>
        <taxon>Bacillati</taxon>
        <taxon>Actinomycetota</taxon>
        <taxon>Actinomycetes</taxon>
        <taxon>Bifidobacteriales</taxon>
        <taxon>Bifidobacteriaceae</taxon>
        <taxon>Bifidobacterium</taxon>
    </lineage>
</organism>
<reference evidence="2 3" key="1">
    <citation type="journal article" date="2019" name="Int. J. Syst. Evol. Microbiol.">
        <title>Bifidobacterium jacchi sp. nov., isolated from the faeces of a baby common marmoset (Callithrix jacchus).</title>
        <authorList>
            <person name="Modesto M."/>
            <person name="Watanabe K."/>
            <person name="Arita M."/>
            <person name="Satti M."/>
            <person name="Oki K."/>
            <person name="Sciavilla P."/>
            <person name="Patavino C."/>
            <person name="Camma C."/>
            <person name="Michelini S."/>
            <person name="Sgorbati B."/>
            <person name="Mattarelli P."/>
        </authorList>
    </citation>
    <scope>NUCLEOTIDE SEQUENCE [LARGE SCALE GENOMIC DNA]</scope>
    <source>
        <strain evidence="2 3">MRM 9.3</strain>
    </source>
</reference>
<feature type="region of interest" description="Disordered" evidence="1">
    <location>
        <begin position="1"/>
        <end position="27"/>
    </location>
</feature>
<gene>
    <name evidence="2" type="ORF">EHS19_08955</name>
</gene>
<protein>
    <submittedName>
        <fullName evidence="2">Uncharacterized protein</fullName>
    </submittedName>
</protein>
<feature type="non-terminal residue" evidence="2">
    <location>
        <position position="63"/>
    </location>
</feature>
<sequence>MDGSPLISGINGEDRWGTPLPPSFPTRRVPVIVATPDRPTGGTGGQVVVRGRGVRDEVADVRG</sequence>